<name>A0ABX6T4Y5_9SPHN</name>
<sequence length="52" mass="5495">MEARIIKDIPSLEKESLHDAADLHVPQSTPPFSMTAPALGLPNSNDQPAVGS</sequence>
<gene>
    <name evidence="2" type="ORF">H9L14_09115</name>
</gene>
<evidence type="ECO:0000313" key="2">
    <source>
        <dbReference type="EMBL" id="QNP44899.1"/>
    </source>
</evidence>
<evidence type="ECO:0000313" key="3">
    <source>
        <dbReference type="Proteomes" id="UP000516105"/>
    </source>
</evidence>
<dbReference type="EMBL" id="CP060782">
    <property type="protein sequence ID" value="QNP44899.1"/>
    <property type="molecule type" value="Genomic_DNA"/>
</dbReference>
<keyword evidence="3" id="KW-1185">Reference proteome</keyword>
<dbReference type="RefSeq" id="WP_187707856.1">
    <property type="nucleotide sequence ID" value="NZ_CP060782.1"/>
</dbReference>
<protein>
    <submittedName>
        <fullName evidence="2">Uncharacterized protein</fullName>
    </submittedName>
</protein>
<proteinExistence type="predicted"/>
<organism evidence="2 3">
    <name type="scientific">Sphingomonas sediminicola</name>
    <dbReference type="NCBI Taxonomy" id="386874"/>
    <lineage>
        <taxon>Bacteria</taxon>
        <taxon>Pseudomonadati</taxon>
        <taxon>Pseudomonadota</taxon>
        <taxon>Alphaproteobacteria</taxon>
        <taxon>Sphingomonadales</taxon>
        <taxon>Sphingomonadaceae</taxon>
        <taxon>Sphingomonas</taxon>
    </lineage>
</organism>
<feature type="region of interest" description="Disordered" evidence="1">
    <location>
        <begin position="23"/>
        <end position="52"/>
    </location>
</feature>
<feature type="compositionally biased region" description="Polar residues" evidence="1">
    <location>
        <begin position="42"/>
        <end position="52"/>
    </location>
</feature>
<evidence type="ECO:0000256" key="1">
    <source>
        <dbReference type="SAM" id="MobiDB-lite"/>
    </source>
</evidence>
<dbReference type="Proteomes" id="UP000516105">
    <property type="component" value="Chromosome"/>
</dbReference>
<reference evidence="2 3" key="1">
    <citation type="submission" date="2020-08" db="EMBL/GenBank/DDBJ databases">
        <title>Genome sequence of Sphingomonas sediminicola KACC 15039T.</title>
        <authorList>
            <person name="Hyun D.-W."/>
            <person name="Bae J.-W."/>
        </authorList>
    </citation>
    <scope>NUCLEOTIDE SEQUENCE [LARGE SCALE GENOMIC DNA]</scope>
    <source>
        <strain evidence="2 3">KACC 15039</strain>
    </source>
</reference>
<accession>A0ABX6T4Y5</accession>